<dbReference type="Proteomes" id="UP000235392">
    <property type="component" value="Unassembled WGS sequence"/>
</dbReference>
<dbReference type="AlphaFoldDB" id="A0A2N5TZL1"/>
<name>A0A2N5TZL1_9BASI</name>
<proteinExistence type="predicted"/>
<evidence type="ECO:0000313" key="1">
    <source>
        <dbReference type="EMBL" id="PLW30904.1"/>
    </source>
</evidence>
<evidence type="ECO:0000313" key="2">
    <source>
        <dbReference type="Proteomes" id="UP000235392"/>
    </source>
</evidence>
<protein>
    <submittedName>
        <fullName evidence="1">Uncharacterized protein</fullName>
    </submittedName>
</protein>
<gene>
    <name evidence="1" type="ORF">PCASD_15489</name>
</gene>
<reference evidence="1 2" key="1">
    <citation type="submission" date="2017-11" db="EMBL/GenBank/DDBJ databases">
        <title>De novo assembly and phasing of dikaryotic genomes from two isolates of Puccinia coronata f. sp. avenae, the causal agent of oat crown rust.</title>
        <authorList>
            <person name="Miller M.E."/>
            <person name="Zhang Y."/>
            <person name="Omidvar V."/>
            <person name="Sperschneider J."/>
            <person name="Schwessinger B."/>
            <person name="Raley C."/>
            <person name="Palmer J.M."/>
            <person name="Garnica D."/>
            <person name="Upadhyaya N."/>
            <person name="Rathjen J."/>
            <person name="Taylor J.M."/>
            <person name="Park R.F."/>
            <person name="Dodds P.N."/>
            <person name="Hirsch C.D."/>
            <person name="Kianian S.F."/>
            <person name="Figueroa M."/>
        </authorList>
    </citation>
    <scope>NUCLEOTIDE SEQUENCE [LARGE SCALE GENOMIC DNA]</scope>
    <source>
        <strain evidence="1">12SD80</strain>
    </source>
</reference>
<comment type="caution">
    <text evidence="1">The sequence shown here is derived from an EMBL/GenBank/DDBJ whole genome shotgun (WGS) entry which is preliminary data.</text>
</comment>
<accession>A0A2N5TZL1</accession>
<organism evidence="1 2">
    <name type="scientific">Puccinia coronata f. sp. avenae</name>
    <dbReference type="NCBI Taxonomy" id="200324"/>
    <lineage>
        <taxon>Eukaryota</taxon>
        <taxon>Fungi</taxon>
        <taxon>Dikarya</taxon>
        <taxon>Basidiomycota</taxon>
        <taxon>Pucciniomycotina</taxon>
        <taxon>Pucciniomycetes</taxon>
        <taxon>Pucciniales</taxon>
        <taxon>Pucciniaceae</taxon>
        <taxon>Puccinia</taxon>
    </lineage>
</organism>
<sequence>MEDDGNGPSTFNYQQHHHVGHHLSYPPTPGYTPDHRYQHNLGYLPMNRHEARQMTKAAVTQPLKIIQRYSEELEKANWWDPGVVPGLTSRAYESLTFGTAFMHAINNELRTDEQGPVNQGTTLGP</sequence>
<dbReference type="EMBL" id="PGCI01000283">
    <property type="protein sequence ID" value="PLW30904.1"/>
    <property type="molecule type" value="Genomic_DNA"/>
</dbReference>